<evidence type="ECO:0000313" key="2">
    <source>
        <dbReference type="Proteomes" id="UP001050975"/>
    </source>
</evidence>
<evidence type="ECO:0000313" key="1">
    <source>
        <dbReference type="EMBL" id="GET38884.1"/>
    </source>
</evidence>
<name>A0AAV3X9J3_9CYAN</name>
<protein>
    <submittedName>
        <fullName evidence="1">Uncharacterized protein</fullName>
    </submittedName>
</protein>
<dbReference type="EMBL" id="BLAY01000054">
    <property type="protein sequence ID" value="GET38884.1"/>
    <property type="molecule type" value="Genomic_DNA"/>
</dbReference>
<reference evidence="1" key="1">
    <citation type="submission" date="2019-10" db="EMBL/GenBank/DDBJ databases">
        <title>Draft genome sequece of Microseira wollei NIES-4236.</title>
        <authorList>
            <person name="Yamaguchi H."/>
            <person name="Suzuki S."/>
            <person name="Kawachi M."/>
        </authorList>
    </citation>
    <scope>NUCLEOTIDE SEQUENCE</scope>
    <source>
        <strain evidence="1">NIES-4236</strain>
    </source>
</reference>
<sequence>MQATADTNSLPGQIVGVKLAEQGWSYLIRCQCLECWCAEENLIPVFEGQGGIKYKHRWFITAQSWGDAFVYKIYDPQTELESTGLSLHGSYADAIAGARKFLDREFLFVAA</sequence>
<proteinExistence type="predicted"/>
<dbReference type="RefSeq" id="WP_226583415.1">
    <property type="nucleotide sequence ID" value="NZ_BLAY01000054.1"/>
</dbReference>
<keyword evidence="2" id="KW-1185">Reference proteome</keyword>
<accession>A0AAV3X9J3</accession>
<organism evidence="1 2">
    <name type="scientific">Microseira wollei NIES-4236</name>
    <dbReference type="NCBI Taxonomy" id="2530354"/>
    <lineage>
        <taxon>Bacteria</taxon>
        <taxon>Bacillati</taxon>
        <taxon>Cyanobacteriota</taxon>
        <taxon>Cyanophyceae</taxon>
        <taxon>Oscillatoriophycideae</taxon>
        <taxon>Aerosakkonematales</taxon>
        <taxon>Aerosakkonemataceae</taxon>
        <taxon>Microseira</taxon>
    </lineage>
</organism>
<comment type="caution">
    <text evidence="1">The sequence shown here is derived from an EMBL/GenBank/DDBJ whole genome shotgun (WGS) entry which is preliminary data.</text>
</comment>
<gene>
    <name evidence="1" type="ORF">MiSe_36440</name>
</gene>
<dbReference type="AlphaFoldDB" id="A0AAV3X9J3"/>
<dbReference type="Proteomes" id="UP001050975">
    <property type="component" value="Unassembled WGS sequence"/>
</dbReference>